<name>A0A8S5TIT0_9CAUD</name>
<dbReference type="EMBL" id="BK032830">
    <property type="protein sequence ID" value="DAF62947.1"/>
    <property type="molecule type" value="Genomic_DNA"/>
</dbReference>
<organism evidence="1">
    <name type="scientific">Caudovirales sp. ctu3532</name>
    <dbReference type="NCBI Taxonomy" id="2827639"/>
    <lineage>
        <taxon>Viruses</taxon>
        <taxon>Duplodnaviria</taxon>
        <taxon>Heunggongvirae</taxon>
        <taxon>Uroviricota</taxon>
        <taxon>Caudoviricetes</taxon>
    </lineage>
</organism>
<reference evidence="1" key="1">
    <citation type="journal article" date="2021" name="Proc. Natl. Acad. Sci. U.S.A.">
        <title>A Catalog of Tens of Thousands of Viruses from Human Metagenomes Reveals Hidden Associations with Chronic Diseases.</title>
        <authorList>
            <person name="Tisza M.J."/>
            <person name="Buck C.B."/>
        </authorList>
    </citation>
    <scope>NUCLEOTIDE SEQUENCE</scope>
    <source>
        <strain evidence="1">Ctu3532</strain>
    </source>
</reference>
<accession>A0A8S5TIT0</accession>
<proteinExistence type="predicted"/>
<protein>
    <submittedName>
        <fullName evidence="1">Zinc-ribbon containing domain protein</fullName>
    </submittedName>
</protein>
<sequence>MMDEYIRRSDAAKLLGYTFGLDVVLRLHEVPAADVAPVVHGAWECWENEVLIGVSDSGRDIWRSCRYYQCSVCGKRTVIKANYCAYCGAKMDGGNEPWKENVR</sequence>
<evidence type="ECO:0000313" key="1">
    <source>
        <dbReference type="EMBL" id="DAF62947.1"/>
    </source>
</evidence>